<dbReference type="EMBL" id="KI927531">
    <property type="protein sequence ID" value="ETW60194.1"/>
    <property type="molecule type" value="Genomic_DNA"/>
</dbReference>
<feature type="compositionally biased region" description="Polar residues" evidence="5">
    <location>
        <begin position="436"/>
        <end position="453"/>
    </location>
</feature>
<feature type="transmembrane region" description="Helical" evidence="6">
    <location>
        <begin position="6"/>
        <end position="25"/>
    </location>
</feature>
<evidence type="ECO:0000256" key="2">
    <source>
        <dbReference type="ARBA" id="ARBA00022692"/>
    </source>
</evidence>
<feature type="transmembrane region" description="Helical" evidence="6">
    <location>
        <begin position="837"/>
        <end position="858"/>
    </location>
</feature>
<feature type="region of interest" description="Disordered" evidence="5">
    <location>
        <begin position="266"/>
        <end position="292"/>
    </location>
</feature>
<feature type="compositionally biased region" description="Acidic residues" evidence="5">
    <location>
        <begin position="881"/>
        <end position="891"/>
    </location>
</feature>
<feature type="transmembrane region" description="Helical" evidence="6">
    <location>
        <begin position="786"/>
        <end position="804"/>
    </location>
</feature>
<evidence type="ECO:0000313" key="7">
    <source>
        <dbReference type="EMBL" id="ETW60194.1"/>
    </source>
</evidence>
<protein>
    <submittedName>
        <fullName evidence="7">Uncharacterized protein</fullName>
    </submittedName>
</protein>
<dbReference type="Pfam" id="PF08507">
    <property type="entry name" value="COPI_assoc"/>
    <property type="match status" value="1"/>
</dbReference>
<comment type="subcellular location">
    <subcellularLocation>
        <location evidence="1">Membrane</location>
        <topology evidence="1">Multi-pass membrane protein</topology>
    </subcellularLocation>
</comment>
<reference evidence="7 8" key="2">
    <citation type="submission" date="2013-02" db="EMBL/GenBank/DDBJ databases">
        <title>The Genome Sequence of Plasmodium falciparum CAMP/Malaysia.</title>
        <authorList>
            <consortium name="The Broad Institute Genome Sequencing Platform"/>
            <consortium name="The Broad Institute Genome Sequencing Center for Infectious Disease"/>
            <person name="Neafsey D."/>
            <person name="Cheeseman I."/>
            <person name="Volkman S."/>
            <person name="Adams J."/>
            <person name="Walker B."/>
            <person name="Young S.K."/>
            <person name="Zeng Q."/>
            <person name="Gargeya S."/>
            <person name="Fitzgerald M."/>
            <person name="Haas B."/>
            <person name="Abouelleil A."/>
            <person name="Alvarado L."/>
            <person name="Arachchi H.M."/>
            <person name="Berlin A.M."/>
            <person name="Chapman S.B."/>
            <person name="Dewar J."/>
            <person name="Goldberg J."/>
            <person name="Griggs A."/>
            <person name="Gujja S."/>
            <person name="Hansen M."/>
            <person name="Howarth C."/>
            <person name="Imamovic A."/>
            <person name="Larimer J."/>
            <person name="McCowan C."/>
            <person name="Murphy C."/>
            <person name="Neiman D."/>
            <person name="Pearson M."/>
            <person name="Priest M."/>
            <person name="Roberts A."/>
            <person name="Saif S."/>
            <person name="Shea T."/>
            <person name="Sisk P."/>
            <person name="Sykes S."/>
            <person name="Wortman J."/>
            <person name="Nusbaum C."/>
            <person name="Birren B."/>
        </authorList>
    </citation>
    <scope>NUCLEOTIDE SEQUENCE [LARGE SCALE GENOMIC DNA]</scope>
    <source>
        <strain evidence="7 8">CAMP/Malaysia</strain>
    </source>
</reference>
<accession>A0A024X3V3</accession>
<dbReference type="Proteomes" id="UP000030694">
    <property type="component" value="Unassembled WGS sequence"/>
</dbReference>
<reference evidence="7 8" key="1">
    <citation type="submission" date="2013-02" db="EMBL/GenBank/DDBJ databases">
        <title>The Genome Annotation of Plasmodium falciparum CAMP/Malaysia.</title>
        <authorList>
            <consortium name="The Broad Institute Genome Sequencing Platform"/>
            <consortium name="The Broad Institute Genome Sequencing Center for Infectious Disease"/>
            <person name="Neafsey D."/>
            <person name="Hoffman S."/>
            <person name="Volkman S."/>
            <person name="Rosenthal P."/>
            <person name="Walker B."/>
            <person name="Young S.K."/>
            <person name="Zeng Q."/>
            <person name="Gargeya S."/>
            <person name="Fitzgerald M."/>
            <person name="Haas B."/>
            <person name="Abouelleil A."/>
            <person name="Allen A.W."/>
            <person name="Alvarado L."/>
            <person name="Arachchi H.M."/>
            <person name="Berlin A.M."/>
            <person name="Chapman S.B."/>
            <person name="Gainer-Dewar J."/>
            <person name="Goldberg J."/>
            <person name="Griggs A."/>
            <person name="Gujja S."/>
            <person name="Hansen M."/>
            <person name="Howarth C."/>
            <person name="Imamovic A."/>
            <person name="Ireland A."/>
            <person name="Larimer J."/>
            <person name="McCowan C."/>
            <person name="Murphy C."/>
            <person name="Pearson M."/>
            <person name="Poon T.W."/>
            <person name="Priest M."/>
            <person name="Roberts A."/>
            <person name="Saif S."/>
            <person name="Shea T."/>
            <person name="Sisk P."/>
            <person name="Sykes S."/>
            <person name="Wortman J."/>
            <person name="Nusbaum C."/>
            <person name="Birren B."/>
        </authorList>
    </citation>
    <scope>NUCLEOTIDE SEQUENCE [LARGE SCALE GENOMIC DNA]</scope>
    <source>
        <strain evidence="7 8">CAMP/Malaysia</strain>
    </source>
</reference>
<sequence length="968" mass="113998">MNKGLSKILELGFFVGSFFFIWYITGEKIFKRKKKIVKENILLILRNLCYEIYTVLCETSKTTKHVYDMLKNESNTTIELSRLEEVLLNNGYKKKIEDVEKNVLKRFNVSVEDFYEELKNYEKDPDVQKYLNSIKKMYNEALLGLQPKLPSIDEKISEDVIINLTSLIYKEKRKIYKTKIDSMLKNNEIIDIQNTLSNAQFFENLHKSTQHVEEQIIKENNNLVPNLFTFKYLVSYYSNDPNFLQKKKYLESKHGEKMIKILKIKTSKKKKKRAHKEDRQSSNSSVSFKSTPSLDVYNVPHLGTLEKEEDHYSQQSKEMEHMDKDSHVDFIPHNVDANLDKRDEQIEYISESGDMQPEKEYYEGEHITIRYEEEEDISEIYEEDRASRIYEEDRASRIYEEEHASGIYEEEHASGIYEEEHASGIYEEDHEERYRTSQVSERSIKKSVTSQQDDIIHSHEEDNYVSDREVIHDDSFVGDKDQIFDDNYVSEREEIKQDDDYISEREEIKQDDDYISEREEIKQDDDYVNEREEIKQDDDYVNIKQDDDYISERDEIKQDDSFAGDKDQNFEDDNYVSEKEEIIYDNNNISDREQVIQDDNYVSDKEEIIYDNNNNNNISDSEVDKENNNYVYENDEIIKDNKSMNEKDSSIHYDEEGTIKNKDIIENVKEENSDIQMLENDIINNINNEIIDNNENEIINNQSKVENNTSMTEYEDVIDMDYKSPENLFMFDQEYNINEDHKGEINNNDNDNSKSVSGMGEREVSTLMIIAGILNVFKLFQTVVNIYVICSGILLILCDVKTFRFYRFIEFLFTVIGRSLFILIIGSIIIHKGILNLFIGLALICISLMYITLGYYNGIPQPLMDRKKNPTNYYDSKNNDEDNDQVEDNQELNENLEGSDVPKDDEALNIEDTSEEQKETDDKIESGSVRDKKNEGSTEKKIETKKGGLLMGIMKRKRFMSRDPKKKS</sequence>
<feature type="compositionally biased region" description="Basic residues" evidence="5">
    <location>
        <begin position="954"/>
        <end position="968"/>
    </location>
</feature>
<evidence type="ECO:0000256" key="4">
    <source>
        <dbReference type="ARBA" id="ARBA00023136"/>
    </source>
</evidence>
<feature type="compositionally biased region" description="Polar residues" evidence="5">
    <location>
        <begin position="281"/>
        <end position="292"/>
    </location>
</feature>
<dbReference type="InterPro" id="IPR013714">
    <property type="entry name" value="Golgi_TVP15"/>
</dbReference>
<keyword evidence="3 6" id="KW-1133">Transmembrane helix</keyword>
<evidence type="ECO:0000256" key="3">
    <source>
        <dbReference type="ARBA" id="ARBA00022989"/>
    </source>
</evidence>
<gene>
    <name evidence="7" type="ORF">PFMC_03966</name>
</gene>
<feature type="region of interest" description="Disordered" evidence="5">
    <location>
        <begin position="422"/>
        <end position="455"/>
    </location>
</feature>
<proteinExistence type="predicted"/>
<feature type="compositionally biased region" description="Basic and acidic residues" evidence="5">
    <location>
        <begin position="915"/>
        <end position="946"/>
    </location>
</feature>
<evidence type="ECO:0000256" key="1">
    <source>
        <dbReference type="ARBA" id="ARBA00004141"/>
    </source>
</evidence>
<dbReference type="GO" id="GO:0016020">
    <property type="term" value="C:membrane"/>
    <property type="evidence" value="ECO:0007669"/>
    <property type="project" value="UniProtKB-SubCell"/>
</dbReference>
<dbReference type="PANTHER" id="PTHR23425">
    <property type="entry name" value="NUCLEOPORIN AMO1-LIKE"/>
    <property type="match status" value="1"/>
</dbReference>
<keyword evidence="2 6" id="KW-0812">Transmembrane</keyword>
<feature type="region of interest" description="Disordered" evidence="5">
    <location>
        <begin position="870"/>
        <end position="968"/>
    </location>
</feature>
<name>A0A024X3V3_PLAFC</name>
<dbReference type="AlphaFoldDB" id="A0A024X3V3"/>
<evidence type="ECO:0000313" key="8">
    <source>
        <dbReference type="Proteomes" id="UP000030694"/>
    </source>
</evidence>
<feature type="transmembrane region" description="Helical" evidence="6">
    <location>
        <begin position="811"/>
        <end position="831"/>
    </location>
</feature>
<evidence type="ECO:0000256" key="5">
    <source>
        <dbReference type="SAM" id="MobiDB-lite"/>
    </source>
</evidence>
<dbReference type="OMA" id="INEDHKG"/>
<keyword evidence="4 6" id="KW-0472">Membrane</keyword>
<organism evidence="7 8">
    <name type="scientific">Plasmodium falciparum (isolate Camp / Malaysia)</name>
    <dbReference type="NCBI Taxonomy" id="5835"/>
    <lineage>
        <taxon>Eukaryota</taxon>
        <taxon>Sar</taxon>
        <taxon>Alveolata</taxon>
        <taxon>Apicomplexa</taxon>
        <taxon>Aconoidasida</taxon>
        <taxon>Haemosporida</taxon>
        <taxon>Plasmodiidae</taxon>
        <taxon>Plasmodium</taxon>
        <taxon>Plasmodium (Laverania)</taxon>
    </lineage>
</organism>
<dbReference type="OrthoDB" id="443257at2759"/>
<dbReference type="PANTHER" id="PTHR23425:SF8">
    <property type="entry name" value="NUCLEOPORIN AMO1-LIKE"/>
    <property type="match status" value="1"/>
</dbReference>
<evidence type="ECO:0000256" key="6">
    <source>
        <dbReference type="SAM" id="Phobius"/>
    </source>
</evidence>